<dbReference type="Pfam" id="PF01464">
    <property type="entry name" value="SLT"/>
    <property type="match status" value="1"/>
</dbReference>
<dbReference type="Proteomes" id="UP000032233">
    <property type="component" value="Unassembled WGS sequence"/>
</dbReference>
<dbReference type="InParanoid" id="A0A0D2J366"/>
<sequence>MPKSLISLLLFIIVSLGGNLCHAETRIIEIPLTLDFSLLRSFLVRQAYKGPMESAQVVNKDEGCTQIKLWNPVIGRENGNLKITNQIKVKAGVKLLGMCLDPVSWQGKVEVIQSPAFDPDTWIFSVKTLDSRLLDEKGEPAFVANIIYSLVREYVHAYLDQFKVNLSTPKRDLEIQLPLFFKDDKRREVESWLKTLRPGLPEMTDQGVKIELAMRVAEPVPTEQEEELPDEEVVTDLTQGDRQAFIKYWETWDAYLVREIKALAGEPLTRKEKDVLLEVVLKTRHQFFEILDSGHTDQDLVRKQFLWSWQRLAPILRHHLLDEPHGSLFSFLSFFTAADALAVLDRLGPSLGLEISESGLMRLARLVAKDQKYHSLSYSYERDSLLQKILGLPPLPPPTGPGLDVEDIPLEDFGVDDREQRSGRIWDWLVKPAWAGKGPTGLEEIKPWLYWRTDSEKYFKAVFTLVDHACQDALAKDGLDPKYHELFLKIARASAWQESCWRQFIKKDKSVTYLRSYNQSSVGLMQINERVWRGVYEPKSLCWDIKYNVRAGAGILELYFRRYALKRLGNDHNLDDSTLAGLIYAMYNGGPGQYKKYLKRHAVKKYWLSDRLFAEKFTQVKAGDLGKCLDCLRTGG</sequence>
<comment type="caution">
    <text evidence="2">The sequence shown here is derived from an EMBL/GenBank/DDBJ whole genome shotgun (WGS) entry which is preliminary data.</text>
</comment>
<dbReference type="InterPro" id="IPR008258">
    <property type="entry name" value="Transglycosylase_SLT_dom_1"/>
</dbReference>
<dbReference type="PATRIC" id="fig|1429043.3.peg.3952"/>
<dbReference type="OrthoDB" id="5429008at2"/>
<proteinExistence type="predicted"/>
<accession>A0A0D2J366</accession>
<name>A0A0D2J366_9BACT</name>
<evidence type="ECO:0000259" key="1">
    <source>
        <dbReference type="Pfam" id="PF01464"/>
    </source>
</evidence>
<dbReference type="RefSeq" id="WP_044350522.1">
    <property type="nucleotide sequence ID" value="NZ_AZAC01000029.1"/>
</dbReference>
<dbReference type="SUPFAM" id="SSF53955">
    <property type="entry name" value="Lysozyme-like"/>
    <property type="match status" value="1"/>
</dbReference>
<dbReference type="STRING" id="1429043.X474_18665"/>
<dbReference type="CDD" id="cd00254">
    <property type="entry name" value="LT-like"/>
    <property type="match status" value="1"/>
</dbReference>
<gene>
    <name evidence="2" type="ORF">X474_18665</name>
</gene>
<evidence type="ECO:0000313" key="2">
    <source>
        <dbReference type="EMBL" id="KIX12629.1"/>
    </source>
</evidence>
<dbReference type="AlphaFoldDB" id="A0A0D2J366"/>
<feature type="domain" description="Transglycosylase SLT" evidence="1">
    <location>
        <begin position="491"/>
        <end position="607"/>
    </location>
</feature>
<evidence type="ECO:0000313" key="3">
    <source>
        <dbReference type="Proteomes" id="UP000032233"/>
    </source>
</evidence>
<keyword evidence="3" id="KW-1185">Reference proteome</keyword>
<dbReference type="EMBL" id="AZAC01000029">
    <property type="protein sequence ID" value="KIX12629.1"/>
    <property type="molecule type" value="Genomic_DNA"/>
</dbReference>
<organism evidence="2 3">
    <name type="scientific">Dethiosulfatarculus sandiegensis</name>
    <dbReference type="NCBI Taxonomy" id="1429043"/>
    <lineage>
        <taxon>Bacteria</taxon>
        <taxon>Pseudomonadati</taxon>
        <taxon>Thermodesulfobacteriota</taxon>
        <taxon>Desulfarculia</taxon>
        <taxon>Desulfarculales</taxon>
        <taxon>Desulfarculaceae</taxon>
        <taxon>Dethiosulfatarculus</taxon>
    </lineage>
</organism>
<dbReference type="Gene3D" id="1.10.530.10">
    <property type="match status" value="1"/>
</dbReference>
<reference evidence="2 3" key="1">
    <citation type="submission" date="2013-11" db="EMBL/GenBank/DDBJ databases">
        <title>Metagenomic analysis of a methanogenic consortium involved in long chain n-alkane degradation.</title>
        <authorList>
            <person name="Davidova I.A."/>
            <person name="Callaghan A.V."/>
            <person name="Wawrik B."/>
            <person name="Pruitt S."/>
            <person name="Marks C."/>
            <person name="Duncan K.E."/>
            <person name="Suflita J.M."/>
        </authorList>
    </citation>
    <scope>NUCLEOTIDE SEQUENCE [LARGE SCALE GENOMIC DNA]</scope>
    <source>
        <strain evidence="2 3">SPR</strain>
    </source>
</reference>
<protein>
    <recommendedName>
        <fullName evidence="1">Transglycosylase SLT domain-containing protein</fullName>
    </recommendedName>
</protein>
<dbReference type="InterPro" id="IPR023346">
    <property type="entry name" value="Lysozyme-like_dom_sf"/>
</dbReference>